<dbReference type="SUPFAM" id="SSF49464">
    <property type="entry name" value="Carboxypeptidase regulatory domain-like"/>
    <property type="match status" value="1"/>
</dbReference>
<sequence>MINSRVATTIFYSLLLSGLGCTPAIAANVTAHLAATRNGKERKPPAVIWLKPLQATMPDAPIARYSMLQKDKSFSPHLLVVPVGSTVVFPNADPFFHNVFSLFDGRRFDLGLYEAGSARSIVFSREGVSYIFCNIHPDMSAVVLSLTTPFFSVADGNGMFRLHDVPEGNYELHIWVEGRRDDALNHLTRRVHVNAGPLDLGEIQPGPQDLPAVHLNKFGHPYPEDQKPAY</sequence>
<gene>
    <name evidence="2" type="ordered locus">Terro_1192</name>
</gene>
<evidence type="ECO:0000256" key="1">
    <source>
        <dbReference type="SAM" id="SignalP"/>
    </source>
</evidence>
<evidence type="ECO:0000313" key="2">
    <source>
        <dbReference type="EMBL" id="AFL87502.1"/>
    </source>
</evidence>
<dbReference type="eggNOG" id="COG3794">
    <property type="taxonomic scope" value="Bacteria"/>
</dbReference>
<organism evidence="2 3">
    <name type="scientific">Terriglobus roseus (strain DSM 18391 / NRRL B-41598 / KBS 63)</name>
    <dbReference type="NCBI Taxonomy" id="926566"/>
    <lineage>
        <taxon>Bacteria</taxon>
        <taxon>Pseudomonadati</taxon>
        <taxon>Acidobacteriota</taxon>
        <taxon>Terriglobia</taxon>
        <taxon>Terriglobales</taxon>
        <taxon>Acidobacteriaceae</taxon>
        <taxon>Terriglobus</taxon>
    </lineage>
</organism>
<evidence type="ECO:0000313" key="3">
    <source>
        <dbReference type="Proteomes" id="UP000006056"/>
    </source>
</evidence>
<dbReference type="InterPro" id="IPR008969">
    <property type="entry name" value="CarboxyPept-like_regulatory"/>
</dbReference>
<dbReference type="STRING" id="926566.Terro_1192"/>
<dbReference type="PROSITE" id="PS51257">
    <property type="entry name" value="PROKAR_LIPOPROTEIN"/>
    <property type="match status" value="1"/>
</dbReference>
<dbReference type="InterPro" id="IPR008972">
    <property type="entry name" value="Cupredoxin"/>
</dbReference>
<name>I3ZE34_TERRK</name>
<dbReference type="Gene3D" id="2.60.40.420">
    <property type="entry name" value="Cupredoxins - blue copper proteins"/>
    <property type="match status" value="1"/>
</dbReference>
<dbReference type="SUPFAM" id="SSF49503">
    <property type="entry name" value="Cupredoxins"/>
    <property type="match status" value="1"/>
</dbReference>
<dbReference type="EMBL" id="CP003379">
    <property type="protein sequence ID" value="AFL87502.1"/>
    <property type="molecule type" value="Genomic_DNA"/>
</dbReference>
<keyword evidence="1" id="KW-0732">Signal</keyword>
<feature type="chain" id="PRO_5003684520" description="Plastocyanin" evidence="1">
    <location>
        <begin position="27"/>
        <end position="230"/>
    </location>
</feature>
<protein>
    <recommendedName>
        <fullName evidence="4">Plastocyanin</fullName>
    </recommendedName>
</protein>
<dbReference type="AlphaFoldDB" id="I3ZE34"/>
<proteinExistence type="predicted"/>
<reference evidence="2 3" key="1">
    <citation type="submission" date="2012-06" db="EMBL/GenBank/DDBJ databases">
        <title>Complete genome of Terriglobus roseus DSM 18391.</title>
        <authorList>
            <consortium name="US DOE Joint Genome Institute (JGI-PGF)"/>
            <person name="Lucas S."/>
            <person name="Copeland A."/>
            <person name="Lapidus A."/>
            <person name="Glavina del Rio T."/>
            <person name="Dalin E."/>
            <person name="Tice H."/>
            <person name="Bruce D."/>
            <person name="Goodwin L."/>
            <person name="Pitluck S."/>
            <person name="Peters L."/>
            <person name="Mikhailova N."/>
            <person name="Munk A.C.C."/>
            <person name="Kyrpides N."/>
            <person name="Mavromatis K."/>
            <person name="Ivanova N."/>
            <person name="Brettin T."/>
            <person name="Detter J.C."/>
            <person name="Han C."/>
            <person name="Larimer F."/>
            <person name="Land M."/>
            <person name="Hauser L."/>
            <person name="Markowitz V."/>
            <person name="Cheng J.-F."/>
            <person name="Hugenholtz P."/>
            <person name="Woyke T."/>
            <person name="Wu D."/>
            <person name="Brambilla E."/>
            <person name="Klenk H.-P."/>
            <person name="Eisen J.A."/>
        </authorList>
    </citation>
    <scope>NUCLEOTIDE SEQUENCE [LARGE SCALE GENOMIC DNA]</scope>
    <source>
        <strain evidence="3">DSM 18391 / NRRL B-41598 / KBS 63</strain>
    </source>
</reference>
<dbReference type="HOGENOM" id="CLU_084768_0_0_0"/>
<accession>I3ZE34</accession>
<keyword evidence="3" id="KW-1185">Reference proteome</keyword>
<dbReference type="Proteomes" id="UP000006056">
    <property type="component" value="Chromosome"/>
</dbReference>
<feature type="signal peptide" evidence="1">
    <location>
        <begin position="1"/>
        <end position="26"/>
    </location>
</feature>
<evidence type="ECO:0008006" key="4">
    <source>
        <dbReference type="Google" id="ProtNLM"/>
    </source>
</evidence>
<dbReference type="KEGG" id="trs:Terro_1192"/>